<evidence type="ECO:0000313" key="1">
    <source>
        <dbReference type="EMBL" id="APA08860.1"/>
    </source>
</evidence>
<evidence type="ECO:0000313" key="2">
    <source>
        <dbReference type="Proteomes" id="UP000177798"/>
    </source>
</evidence>
<accession>A0A1D9Q1N7</accession>
<dbReference type="AlphaFoldDB" id="A0A1D9Q1N7"/>
<sequence>MPPTPPQYEWTTNEVREWMAGHFVTRMKRERSYAITVAQQYDGTGRLLFSYTKEDWLEVFERKVYGVMAWILGNDEELKETGFPRQLLPFYYHKEIIEFMESSFNRQKTVRFPPSFLVDLGTNGHAYLLFFLEISLTLFVSKHTSIEFSNFYFSLYALPIPYYGSLRLSNYLKYREEVRELDKRVGDKREGRDKYKRD</sequence>
<reference evidence="2" key="1">
    <citation type="journal article" date="2017" name="Genome Biol. Evol.">
        <title>The complete genome sequence of the phytopathogenic fungus Sclerotinia sclerotiorum reveals insights into the genome architecture of broad host range pathogens.</title>
        <authorList>
            <person name="Derbyshire M."/>
            <person name="Denton-Giles M."/>
            <person name="Hegedus D."/>
            <person name="Seifbarghy S."/>
            <person name="Rollins J."/>
            <person name="van Kan J."/>
            <person name="Seidl M.F."/>
            <person name="Faino L."/>
            <person name="Mbengue M."/>
            <person name="Navaud O."/>
            <person name="Raffaele S."/>
            <person name="Hammond-Kosack K."/>
            <person name="Heard S."/>
            <person name="Oliver R."/>
        </authorList>
    </citation>
    <scope>NUCLEOTIDE SEQUENCE [LARGE SCALE GENOMIC DNA]</scope>
    <source>
        <strain evidence="2">ATCC 18683 / 1980 / Ss-1</strain>
    </source>
</reference>
<dbReference type="EMBL" id="CP017817">
    <property type="protein sequence ID" value="APA08860.1"/>
    <property type="molecule type" value="Genomic_DNA"/>
</dbReference>
<dbReference type="Proteomes" id="UP000177798">
    <property type="component" value="Chromosome 4"/>
</dbReference>
<protein>
    <submittedName>
        <fullName evidence="1">Uncharacterized protein</fullName>
    </submittedName>
</protein>
<gene>
    <name evidence="1" type="ORF">sscle_04g036300</name>
</gene>
<dbReference type="VEuPathDB" id="FungiDB:sscle_04g036300"/>
<name>A0A1D9Q1N7_SCLS1</name>
<organism evidence="1 2">
    <name type="scientific">Sclerotinia sclerotiorum (strain ATCC 18683 / 1980 / Ss-1)</name>
    <name type="common">White mold</name>
    <name type="synonym">Whetzelinia sclerotiorum</name>
    <dbReference type="NCBI Taxonomy" id="665079"/>
    <lineage>
        <taxon>Eukaryota</taxon>
        <taxon>Fungi</taxon>
        <taxon>Dikarya</taxon>
        <taxon>Ascomycota</taxon>
        <taxon>Pezizomycotina</taxon>
        <taxon>Leotiomycetes</taxon>
        <taxon>Helotiales</taxon>
        <taxon>Sclerotiniaceae</taxon>
        <taxon>Sclerotinia</taxon>
    </lineage>
</organism>
<proteinExistence type="predicted"/>
<dbReference type="OrthoDB" id="10330505at2759"/>